<proteinExistence type="inferred from homology"/>
<dbReference type="SUPFAM" id="SSF52499">
    <property type="entry name" value="Isochorismatase-like hydrolases"/>
    <property type="match status" value="1"/>
</dbReference>
<protein>
    <recommendedName>
        <fullName evidence="7">Isochorismatase</fullName>
    </recommendedName>
</protein>
<dbReference type="Gene3D" id="3.40.30.10">
    <property type="entry name" value="Glutaredoxin"/>
    <property type="match status" value="1"/>
</dbReference>
<dbReference type="InterPro" id="IPR004045">
    <property type="entry name" value="Glutathione_S-Trfase_N"/>
</dbReference>
<dbReference type="EMBL" id="GG749419">
    <property type="protein sequence ID" value="EGE80347.1"/>
    <property type="molecule type" value="Genomic_DNA"/>
</dbReference>
<evidence type="ECO:0008006" key="7">
    <source>
        <dbReference type="Google" id="ProtNLM"/>
    </source>
</evidence>
<dbReference type="SUPFAM" id="SSF47616">
    <property type="entry name" value="GST C-terminal domain-like"/>
    <property type="match status" value="1"/>
</dbReference>
<dbReference type="CDD" id="cd00299">
    <property type="entry name" value="GST_C_family"/>
    <property type="match status" value="1"/>
</dbReference>
<dbReference type="Pfam" id="PF13417">
    <property type="entry name" value="GST_N_3"/>
    <property type="match status" value="1"/>
</dbReference>
<gene>
    <name evidence="6" type="ORF">BDDG_03288</name>
</gene>
<dbReference type="Gene3D" id="1.20.1050.10">
    <property type="match status" value="1"/>
</dbReference>
<organism evidence="6">
    <name type="scientific">Ajellomyces dermatitidis (strain ATCC 18188 / CBS 674.68)</name>
    <name type="common">Blastomyces dermatitidis</name>
    <dbReference type="NCBI Taxonomy" id="653446"/>
    <lineage>
        <taxon>Eukaryota</taxon>
        <taxon>Fungi</taxon>
        <taxon>Dikarya</taxon>
        <taxon>Ascomycota</taxon>
        <taxon>Pezizomycotina</taxon>
        <taxon>Eurotiomycetes</taxon>
        <taxon>Eurotiomycetidae</taxon>
        <taxon>Onygenales</taxon>
        <taxon>Ajellomycetaceae</taxon>
        <taxon>Blastomyces</taxon>
    </lineage>
</organism>
<dbReference type="PROSITE" id="PS50404">
    <property type="entry name" value="GST_NTER"/>
    <property type="match status" value="1"/>
</dbReference>
<dbReference type="InterPro" id="IPR036249">
    <property type="entry name" value="Thioredoxin-like_sf"/>
</dbReference>
<dbReference type="Pfam" id="PF00857">
    <property type="entry name" value="Isochorismatase"/>
    <property type="match status" value="1"/>
</dbReference>
<feature type="region of interest" description="Disordered" evidence="3">
    <location>
        <begin position="77"/>
        <end position="106"/>
    </location>
</feature>
<feature type="compositionally biased region" description="Pro residues" evidence="3">
    <location>
        <begin position="367"/>
        <end position="379"/>
    </location>
</feature>
<keyword evidence="2" id="KW-0378">Hydrolase</keyword>
<evidence type="ECO:0000259" key="4">
    <source>
        <dbReference type="PROSITE" id="PS50404"/>
    </source>
</evidence>
<feature type="region of interest" description="Disordered" evidence="3">
    <location>
        <begin position="362"/>
        <end position="381"/>
    </location>
</feature>
<dbReference type="Gene3D" id="3.40.50.850">
    <property type="entry name" value="Isochorismatase-like"/>
    <property type="match status" value="1"/>
</dbReference>
<evidence type="ECO:0000256" key="3">
    <source>
        <dbReference type="SAM" id="MobiDB-lite"/>
    </source>
</evidence>
<sequence>MKALVLIDLQNEFLDAEKGRYVIPDSSKIPLLENIRRLLPAFRSHECIKGMVWEGESQAQSDNLVIWVRAEYSGPNETSPALDAASSSSDRGHQDGDGDEDDNLPIRPVTATRSAHENSHFLTGTHAGKTPCCPPGSEAAQFYPAITPLIDTDRDLILTKTWFSAFKETGLAEILRSRAINEVYFAGLLSNVCVLASVTDSIRLGATHWKTHVVVDCLGYLREKSHVAALAKLSAITFTLTTPNEPDAAAPAVPAPLITSTHFHPHPTFYYVNGSIPSWRVQIALHHKQLRTKDVRMYVMRTPKPTRSPAFLAINPRGKAPVFVDTDPARTRTCESLAILLYLEEYYPGTALATSAGCYNNDNLSPSPSPPPSAPPLLPPRDHRQKRARVLCLMQESENLHSAYDALEDAYWADKKTEQADGPSSPSLATRPIVPSASAKFEDFIINQRPLLIQAIHAELALWETHIAAAHAAGTRFLAGTHTLSLADCAFYPILAYMVHRGFVFTERSEGLERYYGDMTRLECVQRARPEGWGDGRGRGKTDVFGGR</sequence>
<dbReference type="PANTHER" id="PTHR43540:SF6">
    <property type="entry name" value="ISOCHORISMATASE-LIKE DOMAIN-CONTAINING PROTEIN"/>
    <property type="match status" value="1"/>
</dbReference>
<dbReference type="InterPro" id="IPR036282">
    <property type="entry name" value="Glutathione-S-Trfase_C_sf"/>
</dbReference>
<dbReference type="OrthoDB" id="167809at2759"/>
<reference evidence="6" key="1">
    <citation type="submission" date="2010-03" db="EMBL/GenBank/DDBJ databases">
        <title>Annotation of Blastomyces dermatitidis strain ATCC 18188.</title>
        <authorList>
            <consortium name="The Broad Institute Genome Sequencing Platform"/>
            <consortium name="Broad Institute Genome Sequencing Center for Infectious Disease."/>
            <person name="Cuomo C."/>
            <person name="Klein B."/>
            <person name="Sullivan T."/>
            <person name="Heitman J."/>
            <person name="Young S."/>
            <person name="Zeng Q."/>
            <person name="Gargeya S."/>
            <person name="Alvarado L."/>
            <person name="Berlin A.M."/>
            <person name="Chapman S.B."/>
            <person name="Chen Z."/>
            <person name="Freedman E."/>
            <person name="Gellesch M."/>
            <person name="Goldberg J."/>
            <person name="Griggs A."/>
            <person name="Gujja S."/>
            <person name="Heilman E."/>
            <person name="Heiman D."/>
            <person name="Howarth C."/>
            <person name="Mehta T."/>
            <person name="Neiman D."/>
            <person name="Pearson M."/>
            <person name="Roberts A."/>
            <person name="Saif S."/>
            <person name="Shea T."/>
            <person name="Shenoy N."/>
            <person name="Sisk P."/>
            <person name="Stolte C."/>
            <person name="Sykes S."/>
            <person name="White J."/>
            <person name="Yandava C."/>
            <person name="Haas B."/>
            <person name="Nusbaum C."/>
            <person name="Birren B."/>
        </authorList>
    </citation>
    <scope>NUCLEOTIDE SEQUENCE [LARGE SCALE GENOMIC DNA]</scope>
    <source>
        <strain evidence="6">ATCC 18188</strain>
    </source>
</reference>
<evidence type="ECO:0000313" key="6">
    <source>
        <dbReference type="EMBL" id="EGE80347.1"/>
    </source>
</evidence>
<dbReference type="InterPro" id="IPR036380">
    <property type="entry name" value="Isochorismatase-like_sf"/>
</dbReference>
<dbReference type="Pfam" id="PF13410">
    <property type="entry name" value="GST_C_2"/>
    <property type="match status" value="1"/>
</dbReference>
<dbReference type="SUPFAM" id="SSF52833">
    <property type="entry name" value="Thioredoxin-like"/>
    <property type="match status" value="1"/>
</dbReference>
<feature type="domain" description="GST N-terminal" evidence="4">
    <location>
        <begin position="265"/>
        <end position="351"/>
    </location>
</feature>
<comment type="similarity">
    <text evidence="1">Belongs to the isochorismatase family.</text>
</comment>
<dbReference type="PROSITE" id="PS50405">
    <property type="entry name" value="GST_CTER"/>
    <property type="match status" value="1"/>
</dbReference>
<evidence type="ECO:0000259" key="5">
    <source>
        <dbReference type="PROSITE" id="PS50405"/>
    </source>
</evidence>
<feature type="domain" description="GST C-terminal" evidence="5">
    <location>
        <begin position="406"/>
        <end position="544"/>
    </location>
</feature>
<dbReference type="CDD" id="cd00570">
    <property type="entry name" value="GST_N_family"/>
    <property type="match status" value="1"/>
</dbReference>
<evidence type="ECO:0000256" key="1">
    <source>
        <dbReference type="ARBA" id="ARBA00006336"/>
    </source>
</evidence>
<dbReference type="HOGENOM" id="CLU_500532_0_0_1"/>
<dbReference type="InterPro" id="IPR010987">
    <property type="entry name" value="Glutathione-S-Trfase_C-like"/>
</dbReference>
<dbReference type="InterPro" id="IPR000868">
    <property type="entry name" value="Isochorismatase-like_dom"/>
</dbReference>
<dbReference type="AlphaFoldDB" id="F2TAT4"/>
<dbReference type="PANTHER" id="PTHR43540">
    <property type="entry name" value="PEROXYUREIDOACRYLATE/UREIDOACRYLATE AMIDOHYDROLASE-RELATED"/>
    <property type="match status" value="1"/>
</dbReference>
<name>F2TAT4_AJEDA</name>
<dbReference type="CDD" id="cd00431">
    <property type="entry name" value="cysteine_hydrolases"/>
    <property type="match status" value="1"/>
</dbReference>
<evidence type="ECO:0000256" key="2">
    <source>
        <dbReference type="ARBA" id="ARBA00022801"/>
    </source>
</evidence>
<dbReference type="GO" id="GO:0016787">
    <property type="term" value="F:hydrolase activity"/>
    <property type="evidence" value="ECO:0007669"/>
    <property type="project" value="UniProtKB-KW"/>
</dbReference>
<dbReference type="Proteomes" id="UP000007802">
    <property type="component" value="Unassembled WGS sequence"/>
</dbReference>
<accession>F2TAT4</accession>
<dbReference type="InterPro" id="IPR050272">
    <property type="entry name" value="Isochorismatase-like_hydrls"/>
</dbReference>